<sequence length="457" mass="49520">MSSRPADDVEILVHIAAPSRAADDDTYRRLARAHLAFVSQQRTDVASLVAPSRTRKRKLAPSSETSTALSSSIPSVPPPPPPPSTLPQSSVLEVVDLDLSFASALDNRSSPRLPNISRGPVHQDAIAESQETAHSSWSAPPSHISDSYPLPDSGILHVSPTRVLQRYLHHTNTCVPSSPLASPSPHDSGLSTEIASSPGIHIPSSIPDPNVESGIIPVTPHVAKTAAQLEHSTAGDDDAEAAHDITHVSNSFVSQPSIASSFRSGSEPPPSKRPRTTGQINSSLALIRSASDSLHVRPRTAVHVDDTLVIRPPDPSVAVDDLEPADLVSDKLAKLSKDLSSRYRPLTKRDIEPLERGYWLLDCAAWSLETKVDTWAFLTNYLQSGIAGWGVWCSRDPAHRWIRMYCWGHLSKHTYLLLYLASARLLKTTGASWIDGDGNVVIQVPPHDKQQSRHAID</sequence>
<evidence type="ECO:0000256" key="1">
    <source>
        <dbReference type="SAM" id="MobiDB-lite"/>
    </source>
</evidence>
<organism evidence="2 3">
    <name type="scientific">Stachybotrys elegans</name>
    <dbReference type="NCBI Taxonomy" id="80388"/>
    <lineage>
        <taxon>Eukaryota</taxon>
        <taxon>Fungi</taxon>
        <taxon>Dikarya</taxon>
        <taxon>Ascomycota</taxon>
        <taxon>Pezizomycotina</taxon>
        <taxon>Sordariomycetes</taxon>
        <taxon>Hypocreomycetidae</taxon>
        <taxon>Hypocreales</taxon>
        <taxon>Stachybotryaceae</taxon>
        <taxon>Stachybotrys</taxon>
    </lineage>
</organism>
<protein>
    <submittedName>
        <fullName evidence="2">Uncharacterized protein</fullName>
    </submittedName>
</protein>
<reference evidence="2" key="1">
    <citation type="journal article" date="2021" name="Nat. Commun.">
        <title>Genetic determinants of endophytism in the Arabidopsis root mycobiome.</title>
        <authorList>
            <person name="Mesny F."/>
            <person name="Miyauchi S."/>
            <person name="Thiergart T."/>
            <person name="Pickel B."/>
            <person name="Atanasova L."/>
            <person name="Karlsson M."/>
            <person name="Huettel B."/>
            <person name="Barry K.W."/>
            <person name="Haridas S."/>
            <person name="Chen C."/>
            <person name="Bauer D."/>
            <person name="Andreopoulos W."/>
            <person name="Pangilinan J."/>
            <person name="LaButti K."/>
            <person name="Riley R."/>
            <person name="Lipzen A."/>
            <person name="Clum A."/>
            <person name="Drula E."/>
            <person name="Henrissat B."/>
            <person name="Kohler A."/>
            <person name="Grigoriev I.V."/>
            <person name="Martin F.M."/>
            <person name="Hacquard S."/>
        </authorList>
    </citation>
    <scope>NUCLEOTIDE SEQUENCE</scope>
    <source>
        <strain evidence="2">MPI-CAGE-CH-0235</strain>
    </source>
</reference>
<proteinExistence type="predicted"/>
<name>A0A8K0WWJ3_9HYPO</name>
<feature type="compositionally biased region" description="Low complexity" evidence="1">
    <location>
        <begin position="194"/>
        <end position="209"/>
    </location>
</feature>
<feature type="region of interest" description="Disordered" evidence="1">
    <location>
        <begin position="126"/>
        <end position="145"/>
    </location>
</feature>
<dbReference type="AlphaFoldDB" id="A0A8K0WWJ3"/>
<feature type="compositionally biased region" description="Pro residues" evidence="1">
    <location>
        <begin position="75"/>
        <end position="85"/>
    </location>
</feature>
<feature type="region of interest" description="Disordered" evidence="1">
    <location>
        <begin position="175"/>
        <end position="215"/>
    </location>
</feature>
<dbReference type="Proteomes" id="UP000813444">
    <property type="component" value="Unassembled WGS sequence"/>
</dbReference>
<accession>A0A8K0WWJ3</accession>
<feature type="compositionally biased region" description="Polar residues" evidence="1">
    <location>
        <begin position="129"/>
        <end position="139"/>
    </location>
</feature>
<comment type="caution">
    <text evidence="2">The sequence shown here is derived from an EMBL/GenBank/DDBJ whole genome shotgun (WGS) entry which is preliminary data.</text>
</comment>
<feature type="compositionally biased region" description="Low complexity" evidence="1">
    <location>
        <begin position="60"/>
        <end position="74"/>
    </location>
</feature>
<keyword evidence="3" id="KW-1185">Reference proteome</keyword>
<dbReference type="EMBL" id="JAGPNK010000002">
    <property type="protein sequence ID" value="KAH7326567.1"/>
    <property type="molecule type" value="Genomic_DNA"/>
</dbReference>
<dbReference type="OrthoDB" id="5395975at2759"/>
<evidence type="ECO:0000313" key="3">
    <source>
        <dbReference type="Proteomes" id="UP000813444"/>
    </source>
</evidence>
<feature type="region of interest" description="Disordered" evidence="1">
    <location>
        <begin position="51"/>
        <end position="88"/>
    </location>
</feature>
<gene>
    <name evidence="2" type="ORF">B0I35DRAFT_405783</name>
</gene>
<feature type="region of interest" description="Disordered" evidence="1">
    <location>
        <begin position="256"/>
        <end position="280"/>
    </location>
</feature>
<evidence type="ECO:0000313" key="2">
    <source>
        <dbReference type="EMBL" id="KAH7326567.1"/>
    </source>
</evidence>